<feature type="signal peptide" evidence="3">
    <location>
        <begin position="1"/>
        <end position="29"/>
    </location>
</feature>
<keyword evidence="2 3" id="KW-0732">Signal</keyword>
<feature type="chain" id="PRO_5015973489" evidence="3">
    <location>
        <begin position="30"/>
        <end position="144"/>
    </location>
</feature>
<name>A0A2W4QQM4_9GAMM</name>
<dbReference type="InterPro" id="IPR021884">
    <property type="entry name" value="Ice-bd_prot"/>
</dbReference>
<dbReference type="AlphaFoldDB" id="A0A2W4QQM4"/>
<evidence type="ECO:0000256" key="2">
    <source>
        <dbReference type="ARBA" id="ARBA00022729"/>
    </source>
</evidence>
<comment type="similarity">
    <text evidence="1">Belongs to the ice-binding protein family.</text>
</comment>
<comment type="caution">
    <text evidence="4">The sequence shown here is derived from an EMBL/GenBank/DDBJ whole genome shotgun (WGS) entry which is preliminary data.</text>
</comment>
<dbReference type="Proteomes" id="UP000249396">
    <property type="component" value="Unassembled WGS sequence"/>
</dbReference>
<evidence type="ECO:0000256" key="3">
    <source>
        <dbReference type="SAM" id="SignalP"/>
    </source>
</evidence>
<evidence type="ECO:0000256" key="1">
    <source>
        <dbReference type="ARBA" id="ARBA00005445"/>
    </source>
</evidence>
<feature type="non-terminal residue" evidence="4">
    <location>
        <position position="144"/>
    </location>
</feature>
<sequence>MNKLQLKKYISPFLGLFLIALGAFQLAEAANPVPVNLGTAAPFAILSKAGVTTSPPSIITGNIGVSPIASTAITGLALTLDSSGMFSTSTQVTGKIYAANYASPTPANLTTAIGDMGTAYTDAAGRVLPDFIELYAGDLSGRTL</sequence>
<protein>
    <submittedName>
        <fullName evidence="4">Uncharacterized protein</fullName>
    </submittedName>
</protein>
<accession>A0A2W4QQM4</accession>
<dbReference type="Pfam" id="PF11999">
    <property type="entry name" value="Ice_binding"/>
    <property type="match status" value="1"/>
</dbReference>
<evidence type="ECO:0000313" key="5">
    <source>
        <dbReference type="Proteomes" id="UP000249396"/>
    </source>
</evidence>
<reference evidence="4 5" key="1">
    <citation type="journal article" date="2018" name="Aquat. Microb. Ecol.">
        <title>Gammaproteobacterial methanotrophs dominate.</title>
        <authorList>
            <person name="Rissanen A.J."/>
            <person name="Saarenheimo J."/>
            <person name="Tiirola M."/>
            <person name="Peura S."/>
            <person name="Aalto S.L."/>
            <person name="Karvinen A."/>
            <person name="Nykanen H."/>
        </authorList>
    </citation>
    <scope>NUCLEOTIDE SEQUENCE [LARGE SCALE GENOMIC DNA]</scope>
    <source>
        <strain evidence="4">AMbin10</strain>
    </source>
</reference>
<dbReference type="EMBL" id="QJPH01000432">
    <property type="protein sequence ID" value="PZN74312.1"/>
    <property type="molecule type" value="Genomic_DNA"/>
</dbReference>
<proteinExistence type="inferred from homology"/>
<organism evidence="4 5">
    <name type="scientific">Candidatus Methylumidiphilus alinenensis</name>
    <dbReference type="NCBI Taxonomy" id="2202197"/>
    <lineage>
        <taxon>Bacteria</taxon>
        <taxon>Pseudomonadati</taxon>
        <taxon>Pseudomonadota</taxon>
        <taxon>Gammaproteobacteria</taxon>
        <taxon>Methylococcales</taxon>
        <taxon>Candidatus Methylumidiphilus</taxon>
    </lineage>
</organism>
<gene>
    <name evidence="4" type="ORF">DM484_21545</name>
</gene>
<evidence type="ECO:0000313" key="4">
    <source>
        <dbReference type="EMBL" id="PZN74312.1"/>
    </source>
</evidence>